<organism evidence="3 4">
    <name type="scientific">Anas platyrhynchos</name>
    <name type="common">Mallard</name>
    <name type="synonym">Anas boschas</name>
    <dbReference type="NCBI Taxonomy" id="8839"/>
    <lineage>
        <taxon>Eukaryota</taxon>
        <taxon>Metazoa</taxon>
        <taxon>Chordata</taxon>
        <taxon>Craniata</taxon>
        <taxon>Vertebrata</taxon>
        <taxon>Euteleostomi</taxon>
        <taxon>Archelosauria</taxon>
        <taxon>Archosauria</taxon>
        <taxon>Dinosauria</taxon>
        <taxon>Saurischia</taxon>
        <taxon>Theropoda</taxon>
        <taxon>Coelurosauria</taxon>
        <taxon>Aves</taxon>
        <taxon>Neognathae</taxon>
        <taxon>Galloanserae</taxon>
        <taxon>Anseriformes</taxon>
        <taxon>Anatidae</taxon>
        <taxon>Anatinae</taxon>
        <taxon>Anas</taxon>
    </lineage>
</organism>
<dbReference type="Ensembl" id="ENSAPLT00020001672.1">
    <property type="protein sequence ID" value="ENSAPLP00020001562.1"/>
    <property type="gene ID" value="ENSAPLG00020001148.1"/>
</dbReference>
<dbReference type="PANTHER" id="PTHR28457:SF3">
    <property type="entry name" value="CILIARY-ASSOCIATED CALCIUM-BINDING COILED-COIL PROTEIN 1"/>
    <property type="match status" value="1"/>
</dbReference>
<evidence type="ECO:0000313" key="4">
    <source>
        <dbReference type="Proteomes" id="UP000694400"/>
    </source>
</evidence>
<reference evidence="3" key="2">
    <citation type="submission" date="2025-08" db="UniProtKB">
        <authorList>
            <consortium name="Ensembl"/>
        </authorList>
    </citation>
    <scope>IDENTIFICATION</scope>
</reference>
<reference evidence="3" key="3">
    <citation type="submission" date="2025-09" db="UniProtKB">
        <authorList>
            <consortium name="Ensembl"/>
        </authorList>
    </citation>
    <scope>IDENTIFICATION</scope>
</reference>
<dbReference type="InterPro" id="IPR032727">
    <property type="entry name" value="CLAMP"/>
</dbReference>
<evidence type="ECO:0000313" key="3">
    <source>
        <dbReference type="Ensembl" id="ENSAPLP00020001562.1"/>
    </source>
</evidence>
<proteinExistence type="predicted"/>
<sequence length="166" mass="18698">MAEAEAAEAGSPPGQAEDQDQDAVGGQKIINQTFLSLSQITALSEQNVEGVQKKLEEFLNFKQLKTSLKEAILLDYYTAGFWWAKEKNFSLVQLSGFMDLLNFLLENLRDKHMTLEDNIKELGKAMAGIGETDSERSGDMDVFSIEQAKAIIDYLNIRYYPRIHDV</sequence>
<feature type="region of interest" description="Disordered" evidence="2">
    <location>
        <begin position="1"/>
        <end position="22"/>
    </location>
</feature>
<accession>A0A8B9QPU3</accession>
<evidence type="ECO:0008006" key="5">
    <source>
        <dbReference type="Google" id="ProtNLM"/>
    </source>
</evidence>
<evidence type="ECO:0000256" key="2">
    <source>
        <dbReference type="SAM" id="MobiDB-lite"/>
    </source>
</evidence>
<keyword evidence="1" id="KW-0175">Coiled coil</keyword>
<dbReference type="Proteomes" id="UP000694400">
    <property type="component" value="Chromosome 7"/>
</dbReference>
<evidence type="ECO:0000256" key="1">
    <source>
        <dbReference type="SAM" id="Coils"/>
    </source>
</evidence>
<dbReference type="Pfam" id="PF14769">
    <property type="entry name" value="CLAMP"/>
    <property type="match status" value="1"/>
</dbReference>
<dbReference type="AlphaFoldDB" id="A0A8B9QPU3"/>
<protein>
    <recommendedName>
        <fullName evidence="5">Ciliary-associated calcium-binding coiled-coil protein 1</fullName>
    </recommendedName>
</protein>
<dbReference type="PANTHER" id="PTHR28457">
    <property type="entry name" value="COILED-COIL DOMAIN-CONTAINING PROTEIN 189"/>
    <property type="match status" value="1"/>
</dbReference>
<feature type="coiled-coil region" evidence="1">
    <location>
        <begin position="98"/>
        <end position="125"/>
    </location>
</feature>
<name>A0A8B9QPU3_ANAPL</name>
<reference evidence="3" key="1">
    <citation type="submission" date="2019-08" db="EMBL/GenBank/DDBJ databases">
        <title>Three high-quality genomes provides insights into domestication of ducks.</title>
        <authorList>
            <person name="Hou Z.C."/>
            <person name="Zhu F."/>
            <person name="Yin Z.T."/>
            <person name="Zhang F."/>
        </authorList>
    </citation>
    <scope>NUCLEOTIDE SEQUENCE [LARGE SCALE GENOMIC DNA]</scope>
</reference>